<evidence type="ECO:0000256" key="1">
    <source>
        <dbReference type="SAM" id="MobiDB-lite"/>
    </source>
</evidence>
<evidence type="ECO:0000313" key="2">
    <source>
        <dbReference type="EMBL" id="KAJ3648491.1"/>
    </source>
</evidence>
<proteinExistence type="predicted"/>
<keyword evidence="3" id="KW-1185">Reference proteome</keyword>
<protein>
    <submittedName>
        <fullName evidence="2">Uncharacterized protein</fullName>
    </submittedName>
</protein>
<feature type="region of interest" description="Disordered" evidence="1">
    <location>
        <begin position="119"/>
        <end position="144"/>
    </location>
</feature>
<comment type="caution">
    <text evidence="2">The sequence shown here is derived from an EMBL/GenBank/DDBJ whole genome shotgun (WGS) entry which is preliminary data.</text>
</comment>
<organism evidence="2 3">
    <name type="scientific">Zophobas morio</name>
    <dbReference type="NCBI Taxonomy" id="2755281"/>
    <lineage>
        <taxon>Eukaryota</taxon>
        <taxon>Metazoa</taxon>
        <taxon>Ecdysozoa</taxon>
        <taxon>Arthropoda</taxon>
        <taxon>Hexapoda</taxon>
        <taxon>Insecta</taxon>
        <taxon>Pterygota</taxon>
        <taxon>Neoptera</taxon>
        <taxon>Endopterygota</taxon>
        <taxon>Coleoptera</taxon>
        <taxon>Polyphaga</taxon>
        <taxon>Cucujiformia</taxon>
        <taxon>Tenebrionidae</taxon>
        <taxon>Zophobas</taxon>
    </lineage>
</organism>
<dbReference type="AlphaFoldDB" id="A0AA38I5C2"/>
<gene>
    <name evidence="2" type="ORF">Zmor_020290</name>
</gene>
<reference evidence="2" key="1">
    <citation type="journal article" date="2023" name="G3 (Bethesda)">
        <title>Whole genome assemblies of Zophobas morio and Tenebrio molitor.</title>
        <authorList>
            <person name="Kaur S."/>
            <person name="Stinson S.A."/>
            <person name="diCenzo G.C."/>
        </authorList>
    </citation>
    <scope>NUCLEOTIDE SEQUENCE</scope>
    <source>
        <strain evidence="2">QUZm001</strain>
    </source>
</reference>
<evidence type="ECO:0000313" key="3">
    <source>
        <dbReference type="Proteomes" id="UP001168821"/>
    </source>
</evidence>
<name>A0AA38I5C2_9CUCU</name>
<dbReference type="Proteomes" id="UP001168821">
    <property type="component" value="Unassembled WGS sequence"/>
</dbReference>
<dbReference type="EMBL" id="JALNTZ010000006">
    <property type="protein sequence ID" value="KAJ3648491.1"/>
    <property type="molecule type" value="Genomic_DNA"/>
</dbReference>
<accession>A0AA38I5C2</accession>
<sequence>MPMEIPRITTLRVFSSGNAKVWYGAFIFSRSPVRPLKSWMLKGWIRIPSAELFALGKRIDFSLILDETQDDGGNCALGMGRRGLNPIGGRVVRLLDVGPVDCSRGVVESDGRGHVAWISAQDPGRTGGKRQGGREGGGHQRHRRGKDWRYGFALAVSRRGSTGGWGFWVSSCQQKGRRLGCRRLRAWIGGGSGLFSQNLCGCRIRGGVFVAAEDVEAIRR</sequence>